<keyword evidence="8" id="KW-0723">Serine/threonine-protein kinase</keyword>
<feature type="binding site" evidence="5">
    <location>
        <position position="41"/>
    </location>
    <ligand>
        <name>ATP</name>
        <dbReference type="ChEBI" id="CHEBI:30616"/>
    </ligand>
</feature>
<feature type="transmembrane region" description="Helical" evidence="6">
    <location>
        <begin position="281"/>
        <end position="302"/>
    </location>
</feature>
<gene>
    <name evidence="8" type="ORF">IAD25_01710</name>
</gene>
<dbReference type="InterPro" id="IPR008271">
    <property type="entry name" value="Ser/Thr_kinase_AS"/>
</dbReference>
<comment type="caution">
    <text evidence="8">The sequence shown here is derived from an EMBL/GenBank/DDBJ whole genome shotgun (WGS) entry which is preliminary data.</text>
</comment>
<protein>
    <submittedName>
        <fullName evidence="8">Serine/threonine protein kinase</fullName>
    </submittedName>
</protein>
<organism evidence="8 9">
    <name type="scientific">Candidatus Allocopromorpha excrementipullorum</name>
    <dbReference type="NCBI Taxonomy" id="2840743"/>
    <lineage>
        <taxon>Bacteria</taxon>
        <taxon>Bacillati</taxon>
        <taxon>Bacillota</taxon>
        <taxon>Clostridia</taxon>
        <taxon>Eubacteriales</taxon>
        <taxon>Eubacteriaceae</taxon>
        <taxon>Eubacteriaceae incertae sedis</taxon>
        <taxon>Candidatus Allocopromorpha</taxon>
    </lineage>
</organism>
<proteinExistence type="predicted"/>
<reference evidence="8" key="2">
    <citation type="journal article" date="2021" name="PeerJ">
        <title>Extensive microbial diversity within the chicken gut microbiome revealed by metagenomics and culture.</title>
        <authorList>
            <person name="Gilroy R."/>
            <person name="Ravi A."/>
            <person name="Getino M."/>
            <person name="Pursley I."/>
            <person name="Horton D.L."/>
            <person name="Alikhan N.F."/>
            <person name="Baker D."/>
            <person name="Gharbi K."/>
            <person name="Hall N."/>
            <person name="Watson M."/>
            <person name="Adriaenssens E.M."/>
            <person name="Foster-Nyarko E."/>
            <person name="Jarju S."/>
            <person name="Secka A."/>
            <person name="Antonio M."/>
            <person name="Oren A."/>
            <person name="Chaudhuri R.R."/>
            <person name="La Ragione R."/>
            <person name="Hildebrand F."/>
            <person name="Pallen M.J."/>
        </authorList>
    </citation>
    <scope>NUCLEOTIDE SEQUENCE</scope>
    <source>
        <strain evidence="8">ChiSjej4B22-8349</strain>
    </source>
</reference>
<dbReference type="AlphaFoldDB" id="A0A9D1N6A8"/>
<feature type="domain" description="Protein kinase" evidence="7">
    <location>
        <begin position="12"/>
        <end position="262"/>
    </location>
</feature>
<keyword evidence="6" id="KW-0812">Transmembrane</keyword>
<keyword evidence="6" id="KW-0472">Membrane</keyword>
<dbReference type="PANTHER" id="PTHR43289:SF34">
    <property type="entry name" value="SERINE_THREONINE-PROTEIN KINASE YBDM-RELATED"/>
    <property type="match status" value="1"/>
</dbReference>
<dbReference type="GO" id="GO:0005524">
    <property type="term" value="F:ATP binding"/>
    <property type="evidence" value="ECO:0007669"/>
    <property type="project" value="UniProtKB-UniRule"/>
</dbReference>
<reference evidence="8" key="1">
    <citation type="submission" date="2020-10" db="EMBL/GenBank/DDBJ databases">
        <authorList>
            <person name="Gilroy R."/>
        </authorList>
    </citation>
    <scope>NUCLEOTIDE SEQUENCE</scope>
    <source>
        <strain evidence="8">ChiSjej4B22-8349</strain>
    </source>
</reference>
<evidence type="ECO:0000259" key="7">
    <source>
        <dbReference type="PROSITE" id="PS50011"/>
    </source>
</evidence>
<keyword evidence="1" id="KW-0808">Transferase</keyword>
<keyword evidence="6" id="KW-1133">Transmembrane helix</keyword>
<dbReference type="Pfam" id="PF00069">
    <property type="entry name" value="Pkinase"/>
    <property type="match status" value="1"/>
</dbReference>
<dbReference type="PROSITE" id="PS00108">
    <property type="entry name" value="PROTEIN_KINASE_ST"/>
    <property type="match status" value="1"/>
</dbReference>
<keyword evidence="4 5" id="KW-0067">ATP-binding</keyword>
<evidence type="ECO:0000256" key="5">
    <source>
        <dbReference type="PROSITE-ProRule" id="PRU10141"/>
    </source>
</evidence>
<dbReference type="EMBL" id="DVOB01000038">
    <property type="protein sequence ID" value="HIU95416.1"/>
    <property type="molecule type" value="Genomic_DNA"/>
</dbReference>
<evidence type="ECO:0000256" key="4">
    <source>
        <dbReference type="ARBA" id="ARBA00022840"/>
    </source>
</evidence>
<dbReference type="InterPro" id="IPR017441">
    <property type="entry name" value="Protein_kinase_ATP_BS"/>
</dbReference>
<evidence type="ECO:0000256" key="6">
    <source>
        <dbReference type="SAM" id="Phobius"/>
    </source>
</evidence>
<dbReference type="PROSITE" id="PS50011">
    <property type="entry name" value="PROTEIN_KINASE_DOM"/>
    <property type="match status" value="1"/>
</dbReference>
<dbReference type="CDD" id="cd14014">
    <property type="entry name" value="STKc_PknB_like"/>
    <property type="match status" value="1"/>
</dbReference>
<keyword evidence="2 5" id="KW-0547">Nucleotide-binding</keyword>
<sequence length="576" mass="65623">MAKIGAIIDGKYEILKQIGMGGMSTVYLAMDQHLNKQWAVKEIRLRADDRESRVIIQSLIAEANLMKKLDHPALPRIVDIIDSRDTIYVIMDYIEGEPLSRILEREGPQPEEDVLEWARQLCDVLSYLHTRKPPVIYRDMKPGNIMIRPDGNIRLIDFGIAREYKEGKTSDTVALGTKGYAAPEQFGGQGQTDARTDIYSLGVTLYQALTGQTPSEPPYEFYPIRYWDPSLSGGLEKIIAKCVKPNPQDRYQTCAQLYYALNHYEEEDDVHKAAQRRKLRAFTMAAAGFALFLIMGFSGLFLESWANTQNYDSIYQRAEKETEASEKEALLLQCAQLKPDSVQPYEALIDLYKSDLSFQVDEEMEIKTTLYRNLEALQSSEGYAGLAFELGKLYWYYYEYGSGDTNFVTRMKGAVQWFEDALEYGGEDFENAEMAQVYRDIGRFNEDITMEIEEASDAGKYAPYFQSLQQLTAQMEADPDEAEIVMLEVYRLDVDALETYARKFESDGITRQQMEELLASARAGVQQLETTTDKTDALKADVTARLDEAAAAIERAFTRSRVPESERYVTMQYQGN</sequence>
<evidence type="ECO:0000313" key="9">
    <source>
        <dbReference type="Proteomes" id="UP000824130"/>
    </source>
</evidence>
<accession>A0A9D1N6A8</accession>
<evidence type="ECO:0000256" key="2">
    <source>
        <dbReference type="ARBA" id="ARBA00022741"/>
    </source>
</evidence>
<dbReference type="InterPro" id="IPR011009">
    <property type="entry name" value="Kinase-like_dom_sf"/>
</dbReference>
<dbReference type="Gene3D" id="1.10.510.10">
    <property type="entry name" value="Transferase(Phosphotransferase) domain 1"/>
    <property type="match status" value="1"/>
</dbReference>
<evidence type="ECO:0000256" key="3">
    <source>
        <dbReference type="ARBA" id="ARBA00022777"/>
    </source>
</evidence>
<keyword evidence="3 8" id="KW-0418">Kinase</keyword>
<dbReference type="PANTHER" id="PTHR43289">
    <property type="entry name" value="MITOGEN-ACTIVATED PROTEIN KINASE KINASE KINASE 20-RELATED"/>
    <property type="match status" value="1"/>
</dbReference>
<evidence type="ECO:0000256" key="1">
    <source>
        <dbReference type="ARBA" id="ARBA00022679"/>
    </source>
</evidence>
<evidence type="ECO:0000313" key="8">
    <source>
        <dbReference type="EMBL" id="HIU95416.1"/>
    </source>
</evidence>
<dbReference type="SUPFAM" id="SSF56112">
    <property type="entry name" value="Protein kinase-like (PK-like)"/>
    <property type="match status" value="1"/>
</dbReference>
<dbReference type="GO" id="GO:0004674">
    <property type="term" value="F:protein serine/threonine kinase activity"/>
    <property type="evidence" value="ECO:0007669"/>
    <property type="project" value="UniProtKB-KW"/>
</dbReference>
<dbReference type="InterPro" id="IPR000719">
    <property type="entry name" value="Prot_kinase_dom"/>
</dbReference>
<dbReference type="PROSITE" id="PS00107">
    <property type="entry name" value="PROTEIN_KINASE_ATP"/>
    <property type="match status" value="1"/>
</dbReference>
<dbReference type="SMART" id="SM00220">
    <property type="entry name" value="S_TKc"/>
    <property type="match status" value="1"/>
</dbReference>
<name>A0A9D1N6A8_9FIRM</name>
<dbReference type="Proteomes" id="UP000824130">
    <property type="component" value="Unassembled WGS sequence"/>
</dbReference>
<dbReference type="Gene3D" id="3.30.200.20">
    <property type="entry name" value="Phosphorylase Kinase, domain 1"/>
    <property type="match status" value="1"/>
</dbReference>